<dbReference type="GO" id="GO:0006893">
    <property type="term" value="P:Golgi to plasma membrane transport"/>
    <property type="evidence" value="ECO:0007669"/>
    <property type="project" value="TreeGrafter"/>
</dbReference>
<dbReference type="InterPro" id="IPR048359">
    <property type="entry name" value="EXOC6_Sec15_N"/>
</dbReference>
<dbReference type="GO" id="GO:0000145">
    <property type="term" value="C:exocyst"/>
    <property type="evidence" value="ECO:0007669"/>
    <property type="project" value="TreeGrafter"/>
</dbReference>
<proteinExistence type="predicted"/>
<gene>
    <name evidence="2" type="ORF">BWQ96_02120</name>
</gene>
<name>A0A2V3J1B4_9FLOR</name>
<sequence length="483" mass="54015">MAEEDPPPQLPSSSDEPITLLNAVRTAFAKDADPEMFLARASDQIREMEHAIIETCAKNRIRTDDNLYALLESRDAIAEQSAELDKSKQLAADITTSVNDAVRELQEKVRIRKNLDATLVIAAQTRKIVRMYARTEDTIDAQRLYTALRMLRMLEDEMKAIQKGTVIEELIPDTKRLRSKIVVQARKALHGWLSVIRTFEHPLGEYAVYHAAAQAVAHRSFLESCRVSTAIDRHIMPFLPAPTGLGAFGKPWTPLLTPKPTASVPVSKRSSRAGSLRAVSMISVPSLSSVQSGGTIPSESGMDTRRNSKPLIKEFRGEVPKLFLRPLLQSIQVNEGMDLVTDMQSEYRRERLTQLHNIFENAQSYNEDPFAIETDTFPFIEKLKSAVVEEVVCRVCGFFVVERAVETYSKAPLVSRAVVDGEWWPWAYARLNDLLSKLDKASTDVAPEKSRVQSVRENVLRFARTNGLCGRTADSGSAVGQQF</sequence>
<dbReference type="GO" id="GO:0016020">
    <property type="term" value="C:membrane"/>
    <property type="evidence" value="ECO:0007669"/>
    <property type="project" value="TreeGrafter"/>
</dbReference>
<dbReference type="AlphaFoldDB" id="A0A2V3J1B4"/>
<dbReference type="GO" id="GO:0090522">
    <property type="term" value="P:vesicle tethering involved in exocytosis"/>
    <property type="evidence" value="ECO:0007669"/>
    <property type="project" value="InterPro"/>
</dbReference>
<feature type="domain" description="Exocyst complex component EXOC6/Sec15 N-terminal" evidence="1">
    <location>
        <begin position="45"/>
        <end position="207"/>
    </location>
</feature>
<comment type="caution">
    <text evidence="2">The sequence shown here is derived from an EMBL/GenBank/DDBJ whole genome shotgun (WGS) entry which is preliminary data.</text>
</comment>
<reference evidence="2 3" key="1">
    <citation type="journal article" date="2018" name="Mol. Biol. Evol.">
        <title>Analysis of the draft genome of the red seaweed Gracilariopsis chorda provides insights into genome size evolution in Rhodophyta.</title>
        <authorList>
            <person name="Lee J."/>
            <person name="Yang E.C."/>
            <person name="Graf L."/>
            <person name="Yang J.H."/>
            <person name="Qiu H."/>
            <person name="Zel Zion U."/>
            <person name="Chan C.X."/>
            <person name="Stephens T.G."/>
            <person name="Weber A.P.M."/>
            <person name="Boo G.H."/>
            <person name="Boo S.M."/>
            <person name="Kim K.M."/>
            <person name="Shin Y."/>
            <person name="Jung M."/>
            <person name="Lee S.J."/>
            <person name="Yim H.S."/>
            <person name="Lee J.H."/>
            <person name="Bhattacharya D."/>
            <person name="Yoon H.S."/>
        </authorList>
    </citation>
    <scope>NUCLEOTIDE SEQUENCE [LARGE SCALE GENOMIC DNA]</scope>
    <source>
        <strain evidence="2 3">SKKU-2015</strain>
        <tissue evidence="2">Whole body</tissue>
    </source>
</reference>
<evidence type="ECO:0000259" key="1">
    <source>
        <dbReference type="Pfam" id="PF20651"/>
    </source>
</evidence>
<dbReference type="PANTHER" id="PTHR12702">
    <property type="entry name" value="SEC15"/>
    <property type="match status" value="1"/>
</dbReference>
<organism evidence="2 3">
    <name type="scientific">Gracilariopsis chorda</name>
    <dbReference type="NCBI Taxonomy" id="448386"/>
    <lineage>
        <taxon>Eukaryota</taxon>
        <taxon>Rhodophyta</taxon>
        <taxon>Florideophyceae</taxon>
        <taxon>Rhodymeniophycidae</taxon>
        <taxon>Gracilariales</taxon>
        <taxon>Gracilariaceae</taxon>
        <taxon>Gracilariopsis</taxon>
    </lineage>
</organism>
<dbReference type="OrthoDB" id="10360677at2759"/>
<dbReference type="InterPro" id="IPR007225">
    <property type="entry name" value="EXOC6/Sec15"/>
</dbReference>
<protein>
    <recommendedName>
        <fullName evidence="1">Exocyst complex component EXOC6/Sec15 N-terminal domain-containing protein</fullName>
    </recommendedName>
</protein>
<evidence type="ECO:0000313" key="2">
    <source>
        <dbReference type="EMBL" id="PXF48168.1"/>
    </source>
</evidence>
<dbReference type="Pfam" id="PF20651">
    <property type="entry name" value="EXOC6_Sec15_N"/>
    <property type="match status" value="1"/>
</dbReference>
<dbReference type="GO" id="GO:0006886">
    <property type="term" value="P:intracellular protein transport"/>
    <property type="evidence" value="ECO:0007669"/>
    <property type="project" value="InterPro"/>
</dbReference>
<dbReference type="Proteomes" id="UP000247409">
    <property type="component" value="Unassembled WGS sequence"/>
</dbReference>
<dbReference type="EMBL" id="NBIV01000016">
    <property type="protein sequence ID" value="PXF48168.1"/>
    <property type="molecule type" value="Genomic_DNA"/>
</dbReference>
<evidence type="ECO:0000313" key="3">
    <source>
        <dbReference type="Proteomes" id="UP000247409"/>
    </source>
</evidence>
<keyword evidence="3" id="KW-1185">Reference proteome</keyword>
<accession>A0A2V3J1B4</accession>
<dbReference type="PANTHER" id="PTHR12702:SF0">
    <property type="entry name" value="EXOCYST COMPLEX COMPONENT 6"/>
    <property type="match status" value="1"/>
</dbReference>